<sequence length="39" mass="4259">MAVIIDAAMDNRDASIAKSRASPPESSMLREGRILELSR</sequence>
<dbReference type="Proteomes" id="UP000719412">
    <property type="component" value="Unassembled WGS sequence"/>
</dbReference>
<proteinExistence type="predicted"/>
<dbReference type="AlphaFoldDB" id="A0A8J6L8W1"/>
<keyword evidence="3" id="KW-1185">Reference proteome</keyword>
<gene>
    <name evidence="2" type="ORF">GEV33_011480</name>
</gene>
<comment type="caution">
    <text evidence="2">The sequence shown here is derived from an EMBL/GenBank/DDBJ whole genome shotgun (WGS) entry which is preliminary data.</text>
</comment>
<organism evidence="2 3">
    <name type="scientific">Tenebrio molitor</name>
    <name type="common">Yellow mealworm beetle</name>
    <dbReference type="NCBI Taxonomy" id="7067"/>
    <lineage>
        <taxon>Eukaryota</taxon>
        <taxon>Metazoa</taxon>
        <taxon>Ecdysozoa</taxon>
        <taxon>Arthropoda</taxon>
        <taxon>Hexapoda</taxon>
        <taxon>Insecta</taxon>
        <taxon>Pterygota</taxon>
        <taxon>Neoptera</taxon>
        <taxon>Endopterygota</taxon>
        <taxon>Coleoptera</taxon>
        <taxon>Polyphaga</taxon>
        <taxon>Cucujiformia</taxon>
        <taxon>Tenebrionidae</taxon>
        <taxon>Tenebrio</taxon>
    </lineage>
</organism>
<name>A0A8J6L8W1_TENMO</name>
<feature type="compositionally biased region" description="Basic and acidic residues" evidence="1">
    <location>
        <begin position="28"/>
        <end position="39"/>
    </location>
</feature>
<evidence type="ECO:0000256" key="1">
    <source>
        <dbReference type="SAM" id="MobiDB-lite"/>
    </source>
</evidence>
<evidence type="ECO:0000313" key="2">
    <source>
        <dbReference type="EMBL" id="KAH0811312.1"/>
    </source>
</evidence>
<dbReference type="EMBL" id="JABDTM020026895">
    <property type="protein sequence ID" value="KAH0811312.1"/>
    <property type="molecule type" value="Genomic_DNA"/>
</dbReference>
<feature type="region of interest" description="Disordered" evidence="1">
    <location>
        <begin position="9"/>
        <end position="39"/>
    </location>
</feature>
<accession>A0A8J6L8W1</accession>
<reference evidence="2" key="1">
    <citation type="journal article" date="2020" name="J Insects Food Feed">
        <title>The yellow mealworm (Tenebrio molitor) genome: a resource for the emerging insects as food and feed industry.</title>
        <authorList>
            <person name="Eriksson T."/>
            <person name="Andere A."/>
            <person name="Kelstrup H."/>
            <person name="Emery V."/>
            <person name="Picard C."/>
        </authorList>
    </citation>
    <scope>NUCLEOTIDE SEQUENCE</scope>
    <source>
        <strain evidence="2">Stoneville</strain>
        <tissue evidence="2">Whole head</tissue>
    </source>
</reference>
<evidence type="ECO:0000313" key="3">
    <source>
        <dbReference type="Proteomes" id="UP000719412"/>
    </source>
</evidence>
<reference evidence="2" key="2">
    <citation type="submission" date="2021-08" db="EMBL/GenBank/DDBJ databases">
        <authorList>
            <person name="Eriksson T."/>
        </authorList>
    </citation>
    <scope>NUCLEOTIDE SEQUENCE</scope>
    <source>
        <strain evidence="2">Stoneville</strain>
        <tissue evidence="2">Whole head</tissue>
    </source>
</reference>
<protein>
    <submittedName>
        <fullName evidence="2">Uncharacterized protein</fullName>
    </submittedName>
</protein>